<accession>E0IEW7</accession>
<evidence type="ECO:0000313" key="3">
    <source>
        <dbReference type="Proteomes" id="UP000005387"/>
    </source>
</evidence>
<organism evidence="2 3">
    <name type="scientific">Paenibacillus curdlanolyticus YK9</name>
    <dbReference type="NCBI Taxonomy" id="717606"/>
    <lineage>
        <taxon>Bacteria</taxon>
        <taxon>Bacillati</taxon>
        <taxon>Bacillota</taxon>
        <taxon>Bacilli</taxon>
        <taxon>Bacillales</taxon>
        <taxon>Paenibacillaceae</taxon>
        <taxon>Paenibacillus</taxon>
    </lineage>
</organism>
<proteinExistence type="predicted"/>
<sequence>MTTKNASISSHKATERGFRPLVWLMTVAAWAALTVGVVLCLMYLQPFNDQNWGLMIGIGFLVGSVNIYVIRTAIHLVNERREQNANDQIDR</sequence>
<keyword evidence="3" id="KW-1185">Reference proteome</keyword>
<dbReference type="OrthoDB" id="2679261at2"/>
<feature type="transmembrane region" description="Helical" evidence="1">
    <location>
        <begin position="50"/>
        <end position="70"/>
    </location>
</feature>
<dbReference type="RefSeq" id="WP_006040191.1">
    <property type="nucleotide sequence ID" value="NZ_AEDD01000012.1"/>
</dbReference>
<dbReference type="STRING" id="717606.PaecuDRAFT_4208"/>
<keyword evidence="1" id="KW-1133">Transmembrane helix</keyword>
<name>E0IEW7_9BACL</name>
<protein>
    <submittedName>
        <fullName evidence="2">Uncharacterized protein</fullName>
    </submittedName>
</protein>
<evidence type="ECO:0000313" key="2">
    <source>
        <dbReference type="EMBL" id="EFM09205.1"/>
    </source>
</evidence>
<keyword evidence="1" id="KW-0472">Membrane</keyword>
<keyword evidence="1" id="KW-0812">Transmembrane</keyword>
<gene>
    <name evidence="2" type="ORF">PaecuDRAFT_4208</name>
</gene>
<dbReference type="Proteomes" id="UP000005387">
    <property type="component" value="Unassembled WGS sequence"/>
</dbReference>
<feature type="transmembrane region" description="Helical" evidence="1">
    <location>
        <begin position="21"/>
        <end position="44"/>
    </location>
</feature>
<evidence type="ECO:0000256" key="1">
    <source>
        <dbReference type="SAM" id="Phobius"/>
    </source>
</evidence>
<dbReference type="eggNOG" id="ENOG502ZPUQ">
    <property type="taxonomic scope" value="Bacteria"/>
</dbReference>
<dbReference type="EMBL" id="AEDD01000012">
    <property type="protein sequence ID" value="EFM09205.1"/>
    <property type="molecule type" value="Genomic_DNA"/>
</dbReference>
<dbReference type="AlphaFoldDB" id="E0IEW7"/>
<reference evidence="2 3" key="1">
    <citation type="submission" date="2010-07" db="EMBL/GenBank/DDBJ databases">
        <title>The draft genome of Paenibacillus curdlanolyticus YK9.</title>
        <authorList>
            <consortium name="US DOE Joint Genome Institute (JGI-PGF)"/>
            <person name="Lucas S."/>
            <person name="Copeland A."/>
            <person name="Lapidus A."/>
            <person name="Cheng J.-F."/>
            <person name="Bruce D."/>
            <person name="Goodwin L."/>
            <person name="Pitluck S."/>
            <person name="Land M.L."/>
            <person name="Hauser L."/>
            <person name="Chang Y.-J."/>
            <person name="Jeffries C."/>
            <person name="Anderson I.J."/>
            <person name="Johnson E."/>
            <person name="Loganathan U."/>
            <person name="Mulhopadhyay B."/>
            <person name="Kyrpides N."/>
            <person name="Woyke T.J."/>
        </authorList>
    </citation>
    <scope>NUCLEOTIDE SEQUENCE [LARGE SCALE GENOMIC DNA]</scope>
    <source>
        <strain evidence="2 3">YK9</strain>
    </source>
</reference>